<feature type="domain" description="Aldehyde oxidase/xanthine dehydrogenase first molybdopterin binding" evidence="12">
    <location>
        <begin position="5"/>
        <end position="66"/>
    </location>
</feature>
<keyword evidence="8" id="KW-0408">Iron</keyword>
<protein>
    <recommendedName>
        <fullName evidence="16">Aldehyde oxidase/xanthine dehydrogenase second molybdopterin binding domain-containing protein</fullName>
    </recommendedName>
</protein>
<dbReference type="Pfam" id="PF02738">
    <property type="entry name" value="MoCoBD_1"/>
    <property type="match status" value="1"/>
</dbReference>
<keyword evidence="4" id="KW-0500">Molybdenum</keyword>
<proteinExistence type="inferred from homology"/>
<comment type="caution">
    <text evidence="14">The sequence shown here is derived from an EMBL/GenBank/DDBJ whole genome shotgun (WGS) entry which is preliminary data.</text>
</comment>
<keyword evidence="11" id="KW-0812">Transmembrane</keyword>
<name>A0A9P0LPK4_ACAOB</name>
<evidence type="ECO:0000256" key="4">
    <source>
        <dbReference type="ARBA" id="ARBA00022505"/>
    </source>
</evidence>
<evidence type="ECO:0008006" key="16">
    <source>
        <dbReference type="Google" id="ProtNLM"/>
    </source>
</evidence>
<dbReference type="InterPro" id="IPR008274">
    <property type="entry name" value="AldOxase/xan_DH_MoCoBD1"/>
</dbReference>
<evidence type="ECO:0000313" key="14">
    <source>
        <dbReference type="EMBL" id="CAH1997049.1"/>
    </source>
</evidence>
<evidence type="ECO:0000256" key="5">
    <source>
        <dbReference type="ARBA" id="ARBA00022714"/>
    </source>
</evidence>
<feature type="domain" description="Aldehyde oxidase/xanthine dehydrogenase second molybdopterin binding" evidence="13">
    <location>
        <begin position="84"/>
        <end position="301"/>
    </location>
</feature>
<evidence type="ECO:0000256" key="11">
    <source>
        <dbReference type="SAM" id="Phobius"/>
    </source>
</evidence>
<dbReference type="Gene3D" id="3.30.365.10">
    <property type="entry name" value="Aldehyde oxidase/xanthine dehydrogenase, molybdopterin binding domain"/>
    <property type="match status" value="3"/>
</dbReference>
<evidence type="ECO:0000259" key="12">
    <source>
        <dbReference type="Pfam" id="PF02738"/>
    </source>
</evidence>
<dbReference type="InterPro" id="IPR016208">
    <property type="entry name" value="Ald_Oxase/xanthine_DH-like"/>
</dbReference>
<reference evidence="14" key="1">
    <citation type="submission" date="2022-03" db="EMBL/GenBank/DDBJ databases">
        <authorList>
            <person name="Sayadi A."/>
        </authorList>
    </citation>
    <scope>NUCLEOTIDE SEQUENCE</scope>
</reference>
<keyword evidence="11" id="KW-0472">Membrane</keyword>
<sequence length="320" mass="35908">MVVDSFQNVYVTDTWRFSTYQVSTDTHANTWTRAPGTLEAMGSIETIFEHIAYEMNLDPVQVRQLNTDSTKHGKILGYWKEIETWADIPARRQSIEQFNKQNRWKKRGMSLIPMAWMLEFKGSFTVLVSIVHGDGGIMVCHGGVEMGQGINTKVVQVVAFKFGVTMNKVQVKPSLNLVAPNAFATGGSVTSEAVIYAIIQACDKLIASMKPVMDRMKNPTWEQLVRQCFVENIQLSADGYIQEKSPGVQGYPIYGLCATEVEVDILTGQKLIRRVDIIEDVGDSMSPLIDIGQTEGAFVMGTYMINVTIILVYWLRDIYL</sequence>
<dbReference type="InterPro" id="IPR037165">
    <property type="entry name" value="AldOxase/xan_DH_Mopterin-bd_sf"/>
</dbReference>
<evidence type="ECO:0000256" key="8">
    <source>
        <dbReference type="ARBA" id="ARBA00023004"/>
    </source>
</evidence>
<dbReference type="PANTHER" id="PTHR11908">
    <property type="entry name" value="XANTHINE DEHYDROGENASE"/>
    <property type="match status" value="1"/>
</dbReference>
<accession>A0A9P0LPK4</accession>
<evidence type="ECO:0000259" key="13">
    <source>
        <dbReference type="Pfam" id="PF20256"/>
    </source>
</evidence>
<evidence type="ECO:0000256" key="2">
    <source>
        <dbReference type="ARBA" id="ARBA00001974"/>
    </source>
</evidence>
<evidence type="ECO:0000256" key="10">
    <source>
        <dbReference type="ARBA" id="ARBA00034078"/>
    </source>
</evidence>
<gene>
    <name evidence="14" type="ORF">ACAOBT_LOCUS23504</name>
</gene>
<dbReference type="GO" id="GO:0005506">
    <property type="term" value="F:iron ion binding"/>
    <property type="evidence" value="ECO:0007669"/>
    <property type="project" value="InterPro"/>
</dbReference>
<keyword evidence="7" id="KW-0560">Oxidoreductase</keyword>
<dbReference type="EMBL" id="CAKOFQ010007276">
    <property type="protein sequence ID" value="CAH1997049.1"/>
    <property type="molecule type" value="Genomic_DNA"/>
</dbReference>
<organism evidence="14 15">
    <name type="scientific">Acanthoscelides obtectus</name>
    <name type="common">Bean weevil</name>
    <name type="synonym">Bruchus obtectus</name>
    <dbReference type="NCBI Taxonomy" id="200917"/>
    <lineage>
        <taxon>Eukaryota</taxon>
        <taxon>Metazoa</taxon>
        <taxon>Ecdysozoa</taxon>
        <taxon>Arthropoda</taxon>
        <taxon>Hexapoda</taxon>
        <taxon>Insecta</taxon>
        <taxon>Pterygota</taxon>
        <taxon>Neoptera</taxon>
        <taxon>Endopterygota</taxon>
        <taxon>Coleoptera</taxon>
        <taxon>Polyphaga</taxon>
        <taxon>Cucujiformia</taxon>
        <taxon>Chrysomeloidea</taxon>
        <taxon>Chrysomelidae</taxon>
        <taxon>Bruchinae</taxon>
        <taxon>Bruchini</taxon>
        <taxon>Acanthoscelides</taxon>
    </lineage>
</organism>
<keyword evidence="15" id="KW-1185">Reference proteome</keyword>
<dbReference type="Proteomes" id="UP001152888">
    <property type="component" value="Unassembled WGS sequence"/>
</dbReference>
<evidence type="ECO:0000256" key="9">
    <source>
        <dbReference type="ARBA" id="ARBA00023014"/>
    </source>
</evidence>
<dbReference type="SUPFAM" id="SSF56003">
    <property type="entry name" value="Molybdenum cofactor-binding domain"/>
    <property type="match status" value="1"/>
</dbReference>
<dbReference type="AlphaFoldDB" id="A0A9P0LPK4"/>
<evidence type="ECO:0000313" key="15">
    <source>
        <dbReference type="Proteomes" id="UP001152888"/>
    </source>
</evidence>
<evidence type="ECO:0000256" key="1">
    <source>
        <dbReference type="ARBA" id="ARBA00001924"/>
    </source>
</evidence>
<dbReference type="OrthoDB" id="8300278at2759"/>
<comment type="cofactor">
    <cofactor evidence="2">
        <name>FAD</name>
        <dbReference type="ChEBI" id="CHEBI:57692"/>
    </cofactor>
</comment>
<dbReference type="GO" id="GO:0051537">
    <property type="term" value="F:2 iron, 2 sulfur cluster binding"/>
    <property type="evidence" value="ECO:0007669"/>
    <property type="project" value="UniProtKB-KW"/>
</dbReference>
<dbReference type="FunFam" id="3.30.365.10:FF:000002">
    <property type="entry name" value="Xanthine dehydrogenase oxidase"/>
    <property type="match status" value="1"/>
</dbReference>
<keyword evidence="11" id="KW-1133">Transmembrane helix</keyword>
<evidence type="ECO:0000256" key="3">
    <source>
        <dbReference type="ARBA" id="ARBA00006849"/>
    </source>
</evidence>
<evidence type="ECO:0000256" key="6">
    <source>
        <dbReference type="ARBA" id="ARBA00022723"/>
    </source>
</evidence>
<comment type="cofactor">
    <cofactor evidence="10">
        <name>[2Fe-2S] cluster</name>
        <dbReference type="ChEBI" id="CHEBI:190135"/>
    </cofactor>
</comment>
<feature type="transmembrane region" description="Helical" evidence="11">
    <location>
        <begin position="296"/>
        <end position="315"/>
    </location>
</feature>
<keyword evidence="6" id="KW-0479">Metal-binding</keyword>
<comment type="similarity">
    <text evidence="3">Belongs to the xanthine dehydrogenase family.</text>
</comment>
<dbReference type="InterPro" id="IPR046867">
    <property type="entry name" value="AldOxase/xan_DH_MoCoBD2"/>
</dbReference>
<dbReference type="PANTHER" id="PTHR11908:SF132">
    <property type="entry name" value="ALDEHYDE OXIDASE 1-RELATED"/>
    <property type="match status" value="1"/>
</dbReference>
<comment type="cofactor">
    <cofactor evidence="1">
        <name>Mo-molybdopterin</name>
        <dbReference type="ChEBI" id="CHEBI:71302"/>
    </cofactor>
</comment>
<evidence type="ECO:0000256" key="7">
    <source>
        <dbReference type="ARBA" id="ARBA00023002"/>
    </source>
</evidence>
<keyword evidence="5" id="KW-0001">2Fe-2S</keyword>
<dbReference type="Pfam" id="PF20256">
    <property type="entry name" value="MoCoBD_2"/>
    <property type="match status" value="1"/>
</dbReference>
<dbReference type="GO" id="GO:0016491">
    <property type="term" value="F:oxidoreductase activity"/>
    <property type="evidence" value="ECO:0007669"/>
    <property type="project" value="UniProtKB-KW"/>
</dbReference>
<keyword evidence="9" id="KW-0411">Iron-sulfur</keyword>